<evidence type="ECO:0000313" key="1">
    <source>
        <dbReference type="EMBL" id="MDU0200830.1"/>
    </source>
</evidence>
<accession>A0ABU3R9A7</accession>
<organism evidence="1 2">
    <name type="scientific">Paenibacillus violae</name>
    <dbReference type="NCBI Taxonomy" id="3077234"/>
    <lineage>
        <taxon>Bacteria</taxon>
        <taxon>Bacillati</taxon>
        <taxon>Bacillota</taxon>
        <taxon>Bacilli</taxon>
        <taxon>Bacillales</taxon>
        <taxon>Paenibacillaceae</taxon>
        <taxon>Paenibacillus</taxon>
    </lineage>
</organism>
<proteinExistence type="predicted"/>
<protein>
    <submittedName>
        <fullName evidence="1">Uncharacterized protein</fullName>
    </submittedName>
</protein>
<name>A0ABU3R9A7_9BACL</name>
<keyword evidence="2" id="KW-1185">Reference proteome</keyword>
<gene>
    <name evidence="1" type="ORF">RQP52_06980</name>
</gene>
<feature type="non-terminal residue" evidence="1">
    <location>
        <position position="63"/>
    </location>
</feature>
<evidence type="ECO:0000313" key="2">
    <source>
        <dbReference type="Proteomes" id="UP001260980"/>
    </source>
</evidence>
<dbReference type="Proteomes" id="UP001260980">
    <property type="component" value="Unassembled WGS sequence"/>
</dbReference>
<comment type="caution">
    <text evidence="1">The sequence shown here is derived from an EMBL/GenBank/DDBJ whole genome shotgun (WGS) entry which is preliminary data.</text>
</comment>
<dbReference type="RefSeq" id="WP_315950323.1">
    <property type="nucleotide sequence ID" value="NZ_JAWCUD010000001.1"/>
</dbReference>
<sequence>MQTNLQHQIRVRYCSLFSHRAMLPVTSLGIKGFSHVYSLIRRITSLLEKGYNGLVVVVAPPNG</sequence>
<reference evidence="1 2" key="1">
    <citation type="submission" date="2023-10" db="EMBL/GenBank/DDBJ databases">
        <title>Paenibacillus strain PFR10 Genome sequencing and assembly.</title>
        <authorList>
            <person name="Kim I."/>
        </authorList>
    </citation>
    <scope>NUCLEOTIDE SEQUENCE [LARGE SCALE GENOMIC DNA]</scope>
    <source>
        <strain evidence="1 2">PFR10</strain>
    </source>
</reference>
<dbReference type="EMBL" id="JAWCUD010000001">
    <property type="protein sequence ID" value="MDU0200830.1"/>
    <property type="molecule type" value="Genomic_DNA"/>
</dbReference>